<keyword evidence="4" id="KW-1185">Reference proteome</keyword>
<evidence type="ECO:0000313" key="4">
    <source>
        <dbReference type="Proteomes" id="UP000799436"/>
    </source>
</evidence>
<accession>A0A6G1L819</accession>
<feature type="compositionally biased region" description="Low complexity" evidence="2">
    <location>
        <begin position="488"/>
        <end position="502"/>
    </location>
</feature>
<feature type="compositionally biased region" description="Basic residues" evidence="2">
    <location>
        <begin position="504"/>
        <end position="514"/>
    </location>
</feature>
<feature type="compositionally biased region" description="Pro residues" evidence="2">
    <location>
        <begin position="515"/>
        <end position="525"/>
    </location>
</feature>
<sequence>MATSRTTSTQTDGQHGRGPANAPELHLRNHSAADHEAGLLNQIASMRARHEAHLNSLKEAHERELESHLSYISLLEKRTANPLAAPAPLQRQLTLDTSRGAPRAMEAPSADASATTIQSSEVSFTNQKRSSEGAIAETEALKRKLSLSQDHRNERRILQLKDIVRKTKDQEKTLKNTVADLEARLVAANNERTDVLEGFYEACEAVKRSVKREAAMRAQIEELHSRLFYNAGRHASDTLLALPSSSPSRRQGHGRTVSDVGTIAGGRQSDLKHFMELRRQINERDAKIGTLEQQISQNRSAMTQGNRHSNDYEKRLKELQQKLEKAEADCEQYNALLHSELRRQNRSASQSIPYLNSEAAEEANAKLQSVKAESDATGAADDFLERELQHCLNEIVLYKLDIRGYKKDLKRARAQIEMLHTATVKALPTPDRDSTSSVKSNKSAQRHRSKSSSTSNPDPTSGLGINISSRATTPTIELSSATTNALMTATPTIPPTIRSPSARPKTHLSSHKKLPPPPPQTPSPLLPAQASPPQTSSVVRLNRGETLRSISDSIISS</sequence>
<gene>
    <name evidence="3" type="ORF">EJ03DRAFT_352104</name>
</gene>
<feature type="region of interest" description="Disordered" evidence="2">
    <location>
        <begin position="488"/>
        <end position="557"/>
    </location>
</feature>
<keyword evidence="1" id="KW-0175">Coiled coil</keyword>
<feature type="region of interest" description="Disordered" evidence="2">
    <location>
        <begin position="1"/>
        <end position="24"/>
    </location>
</feature>
<dbReference type="Gene3D" id="6.10.140.920">
    <property type="match status" value="1"/>
</dbReference>
<evidence type="ECO:0000313" key="3">
    <source>
        <dbReference type="EMBL" id="KAF2768568.1"/>
    </source>
</evidence>
<feature type="compositionally biased region" description="Polar residues" evidence="2">
    <location>
        <begin position="112"/>
        <end position="128"/>
    </location>
</feature>
<feature type="coiled-coil region" evidence="1">
    <location>
        <begin position="302"/>
        <end position="343"/>
    </location>
</feature>
<organism evidence="3 4">
    <name type="scientific">Teratosphaeria nubilosa</name>
    <dbReference type="NCBI Taxonomy" id="161662"/>
    <lineage>
        <taxon>Eukaryota</taxon>
        <taxon>Fungi</taxon>
        <taxon>Dikarya</taxon>
        <taxon>Ascomycota</taxon>
        <taxon>Pezizomycotina</taxon>
        <taxon>Dothideomycetes</taxon>
        <taxon>Dothideomycetidae</taxon>
        <taxon>Mycosphaerellales</taxon>
        <taxon>Teratosphaeriaceae</taxon>
        <taxon>Teratosphaeria</taxon>
    </lineage>
</organism>
<feature type="compositionally biased region" description="Polar residues" evidence="2">
    <location>
        <begin position="548"/>
        <end position="557"/>
    </location>
</feature>
<feature type="region of interest" description="Disordered" evidence="2">
    <location>
        <begin position="427"/>
        <end position="472"/>
    </location>
</feature>
<dbReference type="OrthoDB" id="5431474at2759"/>
<evidence type="ECO:0000256" key="2">
    <source>
        <dbReference type="SAM" id="MobiDB-lite"/>
    </source>
</evidence>
<evidence type="ECO:0000256" key="1">
    <source>
        <dbReference type="SAM" id="Coils"/>
    </source>
</evidence>
<dbReference type="Proteomes" id="UP000799436">
    <property type="component" value="Unassembled WGS sequence"/>
</dbReference>
<feature type="coiled-coil region" evidence="1">
    <location>
        <begin position="164"/>
        <end position="191"/>
    </location>
</feature>
<feature type="region of interest" description="Disordered" evidence="2">
    <location>
        <begin position="100"/>
        <end position="132"/>
    </location>
</feature>
<dbReference type="AlphaFoldDB" id="A0A6G1L819"/>
<feature type="compositionally biased region" description="Low complexity" evidence="2">
    <location>
        <begin position="526"/>
        <end position="535"/>
    </location>
</feature>
<name>A0A6G1L819_9PEZI</name>
<reference evidence="3" key="1">
    <citation type="journal article" date="2020" name="Stud. Mycol.">
        <title>101 Dothideomycetes genomes: a test case for predicting lifestyles and emergence of pathogens.</title>
        <authorList>
            <person name="Haridas S."/>
            <person name="Albert R."/>
            <person name="Binder M."/>
            <person name="Bloem J."/>
            <person name="Labutti K."/>
            <person name="Salamov A."/>
            <person name="Andreopoulos B."/>
            <person name="Baker S."/>
            <person name="Barry K."/>
            <person name="Bills G."/>
            <person name="Bluhm B."/>
            <person name="Cannon C."/>
            <person name="Castanera R."/>
            <person name="Culley D."/>
            <person name="Daum C."/>
            <person name="Ezra D."/>
            <person name="Gonzalez J."/>
            <person name="Henrissat B."/>
            <person name="Kuo A."/>
            <person name="Liang C."/>
            <person name="Lipzen A."/>
            <person name="Lutzoni F."/>
            <person name="Magnuson J."/>
            <person name="Mondo S."/>
            <person name="Nolan M."/>
            <person name="Ohm R."/>
            <person name="Pangilinan J."/>
            <person name="Park H.-J."/>
            <person name="Ramirez L."/>
            <person name="Alfaro M."/>
            <person name="Sun H."/>
            <person name="Tritt A."/>
            <person name="Yoshinaga Y."/>
            <person name="Zwiers L.-H."/>
            <person name="Turgeon B."/>
            <person name="Goodwin S."/>
            <person name="Spatafora J."/>
            <person name="Crous P."/>
            <person name="Grigoriev I."/>
        </authorList>
    </citation>
    <scope>NUCLEOTIDE SEQUENCE</scope>
    <source>
        <strain evidence="3">CBS 116005</strain>
    </source>
</reference>
<protein>
    <submittedName>
        <fullName evidence="3">Uncharacterized protein</fullName>
    </submittedName>
</protein>
<dbReference type="EMBL" id="ML995843">
    <property type="protein sequence ID" value="KAF2768568.1"/>
    <property type="molecule type" value="Genomic_DNA"/>
</dbReference>
<proteinExistence type="predicted"/>
<feature type="compositionally biased region" description="Polar residues" evidence="2">
    <location>
        <begin position="1"/>
        <end position="13"/>
    </location>
</feature>
<feature type="region of interest" description="Disordered" evidence="2">
    <location>
        <begin position="241"/>
        <end position="263"/>
    </location>
</feature>